<organism evidence="1 2">
    <name type="scientific">Punica granatum</name>
    <name type="common">Pomegranate</name>
    <dbReference type="NCBI Taxonomy" id="22663"/>
    <lineage>
        <taxon>Eukaryota</taxon>
        <taxon>Viridiplantae</taxon>
        <taxon>Streptophyta</taxon>
        <taxon>Embryophyta</taxon>
        <taxon>Tracheophyta</taxon>
        <taxon>Spermatophyta</taxon>
        <taxon>Magnoliopsida</taxon>
        <taxon>eudicotyledons</taxon>
        <taxon>Gunneridae</taxon>
        <taxon>Pentapetalae</taxon>
        <taxon>rosids</taxon>
        <taxon>malvids</taxon>
        <taxon>Myrtales</taxon>
        <taxon>Lythraceae</taxon>
        <taxon>Punica</taxon>
    </lineage>
</organism>
<gene>
    <name evidence="1" type="ORF">CRG98_000223</name>
</gene>
<dbReference type="AlphaFoldDB" id="A0A2I0LFB3"/>
<dbReference type="EMBL" id="PGOL01000007">
    <property type="protein sequence ID" value="PKI79377.1"/>
    <property type="molecule type" value="Genomic_DNA"/>
</dbReference>
<evidence type="ECO:0000313" key="1">
    <source>
        <dbReference type="EMBL" id="PKI79377.1"/>
    </source>
</evidence>
<proteinExistence type="predicted"/>
<comment type="caution">
    <text evidence="1">The sequence shown here is derived from an EMBL/GenBank/DDBJ whole genome shotgun (WGS) entry which is preliminary data.</text>
</comment>
<keyword evidence="2" id="KW-1185">Reference proteome</keyword>
<evidence type="ECO:0000313" key="2">
    <source>
        <dbReference type="Proteomes" id="UP000233551"/>
    </source>
</evidence>
<name>A0A2I0LFB3_PUNGR</name>
<protein>
    <submittedName>
        <fullName evidence="1">Uncharacterized protein</fullName>
    </submittedName>
</protein>
<reference evidence="1 2" key="1">
    <citation type="submission" date="2017-11" db="EMBL/GenBank/DDBJ databases">
        <title>De-novo sequencing of pomegranate (Punica granatum L.) genome.</title>
        <authorList>
            <person name="Akparov Z."/>
            <person name="Amiraslanov A."/>
            <person name="Hajiyeva S."/>
            <person name="Abbasov M."/>
            <person name="Kaur K."/>
            <person name="Hamwieh A."/>
            <person name="Solovyev V."/>
            <person name="Salamov A."/>
            <person name="Braich B."/>
            <person name="Kosarev P."/>
            <person name="Mahmoud A."/>
            <person name="Hajiyev E."/>
            <person name="Babayeva S."/>
            <person name="Izzatullayeva V."/>
            <person name="Mammadov A."/>
            <person name="Mammadov A."/>
            <person name="Sharifova S."/>
            <person name="Ojaghi J."/>
            <person name="Eynullazada K."/>
            <person name="Bayramov B."/>
            <person name="Abdulazimova A."/>
            <person name="Shahmuradov I."/>
        </authorList>
    </citation>
    <scope>NUCLEOTIDE SEQUENCE [LARGE SCALE GENOMIC DNA]</scope>
    <source>
        <strain evidence="2">cv. AG2017</strain>
        <tissue evidence="1">Leaf</tissue>
    </source>
</reference>
<sequence>MDADWAGPLDAGWAGLTRPGLLVLTSVSCATQEKRKLTRLERGRNRGERTRFGAVATGRVACSFALDMWEKSCKCMDLPRNDNVVEE</sequence>
<dbReference type="Proteomes" id="UP000233551">
    <property type="component" value="Unassembled WGS sequence"/>
</dbReference>
<accession>A0A2I0LFB3</accession>